<dbReference type="Pfam" id="PF01381">
    <property type="entry name" value="HTH_3"/>
    <property type="match status" value="1"/>
</dbReference>
<proteinExistence type="predicted"/>
<keyword evidence="3" id="KW-1185">Reference proteome</keyword>
<accession>A0ABQ0TYX0</accession>
<dbReference type="InterPro" id="IPR010982">
    <property type="entry name" value="Lambda_DNA-bd_dom_sf"/>
</dbReference>
<dbReference type="CDD" id="cd00093">
    <property type="entry name" value="HTH_XRE"/>
    <property type="match status" value="1"/>
</dbReference>
<dbReference type="Gene3D" id="1.10.260.40">
    <property type="entry name" value="lambda repressor-like DNA-binding domains"/>
    <property type="match status" value="1"/>
</dbReference>
<evidence type="ECO:0000313" key="2">
    <source>
        <dbReference type="EMBL" id="GED72961.1"/>
    </source>
</evidence>
<evidence type="ECO:0000313" key="3">
    <source>
        <dbReference type="Proteomes" id="UP000319578"/>
    </source>
</evidence>
<protein>
    <recommendedName>
        <fullName evidence="1">HTH cro/C1-type domain-containing protein</fullName>
    </recommendedName>
</protein>
<gene>
    <name evidence="2" type="ORF">BRE01_66630</name>
</gene>
<name>A0ABQ0TYX0_9BACL</name>
<comment type="caution">
    <text evidence="2">The sequence shown here is derived from an EMBL/GenBank/DDBJ whole genome shotgun (WGS) entry which is preliminary data.</text>
</comment>
<evidence type="ECO:0000259" key="1">
    <source>
        <dbReference type="PROSITE" id="PS50943"/>
    </source>
</evidence>
<dbReference type="PROSITE" id="PS50943">
    <property type="entry name" value="HTH_CROC1"/>
    <property type="match status" value="1"/>
</dbReference>
<sequence>MEAYRKRAGFTQAKLAEVLNYTPSKISKLENNQLTLKVNFFREWAKVLIQTKL</sequence>
<feature type="domain" description="HTH cro/C1-type" evidence="1">
    <location>
        <begin position="1"/>
        <end position="33"/>
    </location>
</feature>
<dbReference type="InterPro" id="IPR001387">
    <property type="entry name" value="Cro/C1-type_HTH"/>
</dbReference>
<dbReference type="Proteomes" id="UP000319578">
    <property type="component" value="Unassembled WGS sequence"/>
</dbReference>
<reference evidence="2 3" key="1">
    <citation type="submission" date="2019-06" db="EMBL/GenBank/DDBJ databases">
        <title>Whole genome shotgun sequence of Brevibacillus reuszeri NBRC 15719.</title>
        <authorList>
            <person name="Hosoyama A."/>
            <person name="Uohara A."/>
            <person name="Ohji S."/>
            <person name="Ichikawa N."/>
        </authorList>
    </citation>
    <scope>NUCLEOTIDE SEQUENCE [LARGE SCALE GENOMIC DNA]</scope>
    <source>
        <strain evidence="2 3">NBRC 15719</strain>
    </source>
</reference>
<dbReference type="SUPFAM" id="SSF47413">
    <property type="entry name" value="lambda repressor-like DNA-binding domains"/>
    <property type="match status" value="1"/>
</dbReference>
<dbReference type="EMBL" id="BJON01000038">
    <property type="protein sequence ID" value="GED72961.1"/>
    <property type="molecule type" value="Genomic_DNA"/>
</dbReference>
<dbReference type="RefSeq" id="WP_084765935.1">
    <property type="nucleotide sequence ID" value="NZ_BJON01000038.1"/>
</dbReference>
<organism evidence="2 3">
    <name type="scientific">Brevibacillus reuszeri</name>
    <dbReference type="NCBI Taxonomy" id="54915"/>
    <lineage>
        <taxon>Bacteria</taxon>
        <taxon>Bacillati</taxon>
        <taxon>Bacillota</taxon>
        <taxon>Bacilli</taxon>
        <taxon>Bacillales</taxon>
        <taxon>Paenibacillaceae</taxon>
        <taxon>Brevibacillus</taxon>
    </lineage>
</organism>